<evidence type="ECO:0000313" key="18">
    <source>
        <dbReference type="Proteomes" id="UP000078540"/>
    </source>
</evidence>
<dbReference type="PROSITE" id="PS00086">
    <property type="entry name" value="CYTOCHROME_P450"/>
    <property type="match status" value="1"/>
</dbReference>
<feature type="binding site" description="axial binding residue" evidence="14">
    <location>
        <position position="447"/>
    </location>
    <ligand>
        <name>heme</name>
        <dbReference type="ChEBI" id="CHEBI:30413"/>
    </ligand>
    <ligandPart>
        <name>Fe</name>
        <dbReference type="ChEBI" id="CHEBI:18248"/>
    </ligandPart>
</feature>
<dbReference type="FunFam" id="1.10.630.10:FF:000042">
    <property type="entry name" value="Cytochrome P450"/>
    <property type="match status" value="1"/>
</dbReference>
<evidence type="ECO:0000256" key="6">
    <source>
        <dbReference type="ARBA" id="ARBA00022617"/>
    </source>
</evidence>
<accession>A0A151I138</accession>
<dbReference type="Proteomes" id="UP000078540">
    <property type="component" value="Unassembled WGS sequence"/>
</dbReference>
<name>A0A151I138_9HYME</name>
<dbReference type="SUPFAM" id="SSF48264">
    <property type="entry name" value="Cytochrome P450"/>
    <property type="match status" value="1"/>
</dbReference>
<dbReference type="InterPro" id="IPR036396">
    <property type="entry name" value="Cyt_P450_sf"/>
</dbReference>
<keyword evidence="16" id="KW-0812">Transmembrane</keyword>
<dbReference type="Pfam" id="PF00067">
    <property type="entry name" value="p450"/>
    <property type="match status" value="1"/>
</dbReference>
<keyword evidence="6 14" id="KW-0349">Heme</keyword>
<proteinExistence type="inferred from homology"/>
<feature type="transmembrane region" description="Helical" evidence="16">
    <location>
        <begin position="6"/>
        <end position="24"/>
    </location>
</feature>
<dbReference type="Gene3D" id="1.10.630.10">
    <property type="entry name" value="Cytochrome P450"/>
    <property type="match status" value="1"/>
</dbReference>
<evidence type="ECO:0000256" key="5">
    <source>
        <dbReference type="ARBA" id="ARBA00010617"/>
    </source>
</evidence>
<dbReference type="PRINTS" id="PR00463">
    <property type="entry name" value="EP450I"/>
</dbReference>
<reference evidence="17 18" key="1">
    <citation type="submission" date="2015-09" db="EMBL/GenBank/DDBJ databases">
        <title>Atta colombica WGS genome.</title>
        <authorList>
            <person name="Nygaard S."/>
            <person name="Hu H."/>
            <person name="Boomsma J."/>
            <person name="Zhang G."/>
        </authorList>
    </citation>
    <scope>NUCLEOTIDE SEQUENCE [LARGE SCALE GENOMIC DNA]</scope>
    <source>
        <strain evidence="17">Treedump-2</strain>
        <tissue evidence="17">Whole body</tissue>
    </source>
</reference>
<keyword evidence="8" id="KW-0256">Endoplasmic reticulum</keyword>
<evidence type="ECO:0000256" key="9">
    <source>
        <dbReference type="ARBA" id="ARBA00022848"/>
    </source>
</evidence>
<comment type="cofactor">
    <cofactor evidence="1 14">
        <name>heme</name>
        <dbReference type="ChEBI" id="CHEBI:30413"/>
    </cofactor>
</comment>
<keyword evidence="11 14" id="KW-0408">Iron</keyword>
<dbReference type="PANTHER" id="PTHR24292">
    <property type="entry name" value="CYTOCHROME P450"/>
    <property type="match status" value="1"/>
</dbReference>
<comment type="similarity">
    <text evidence="5 15">Belongs to the cytochrome P450 family.</text>
</comment>
<dbReference type="STRING" id="520822.A0A151I138"/>
<dbReference type="InterPro" id="IPR017972">
    <property type="entry name" value="Cyt_P450_CS"/>
</dbReference>
<evidence type="ECO:0000256" key="4">
    <source>
        <dbReference type="ARBA" id="ARBA00004406"/>
    </source>
</evidence>
<organism evidence="17 18">
    <name type="scientific">Atta colombica</name>
    <dbReference type="NCBI Taxonomy" id="520822"/>
    <lineage>
        <taxon>Eukaryota</taxon>
        <taxon>Metazoa</taxon>
        <taxon>Ecdysozoa</taxon>
        <taxon>Arthropoda</taxon>
        <taxon>Hexapoda</taxon>
        <taxon>Insecta</taxon>
        <taxon>Pterygota</taxon>
        <taxon>Neoptera</taxon>
        <taxon>Endopterygota</taxon>
        <taxon>Hymenoptera</taxon>
        <taxon>Apocrita</taxon>
        <taxon>Aculeata</taxon>
        <taxon>Formicoidea</taxon>
        <taxon>Formicidae</taxon>
        <taxon>Myrmicinae</taxon>
        <taxon>Atta</taxon>
    </lineage>
</organism>
<evidence type="ECO:0000256" key="7">
    <source>
        <dbReference type="ARBA" id="ARBA00022723"/>
    </source>
</evidence>
<evidence type="ECO:0000256" key="11">
    <source>
        <dbReference type="ARBA" id="ARBA00023004"/>
    </source>
</evidence>
<feature type="transmembrane region" description="Helical" evidence="16">
    <location>
        <begin position="216"/>
        <end position="237"/>
    </location>
</feature>
<keyword evidence="7 14" id="KW-0479">Metal-binding</keyword>
<evidence type="ECO:0000256" key="16">
    <source>
        <dbReference type="SAM" id="Phobius"/>
    </source>
</evidence>
<dbReference type="InterPro" id="IPR002401">
    <property type="entry name" value="Cyt_P450_E_grp-I"/>
</dbReference>
<evidence type="ECO:0000256" key="15">
    <source>
        <dbReference type="RuleBase" id="RU000461"/>
    </source>
</evidence>
<keyword evidence="16" id="KW-1133">Transmembrane helix</keyword>
<evidence type="ECO:0000256" key="2">
    <source>
        <dbReference type="ARBA" id="ARBA00003690"/>
    </source>
</evidence>
<evidence type="ECO:0000256" key="13">
    <source>
        <dbReference type="ARBA" id="ARBA00023136"/>
    </source>
</evidence>
<dbReference type="CDD" id="cd11056">
    <property type="entry name" value="CYP6-like"/>
    <property type="match status" value="1"/>
</dbReference>
<keyword evidence="13 16" id="KW-0472">Membrane</keyword>
<dbReference type="AlphaFoldDB" id="A0A151I138"/>
<keyword evidence="18" id="KW-1185">Reference proteome</keyword>
<evidence type="ECO:0000256" key="8">
    <source>
        <dbReference type="ARBA" id="ARBA00022824"/>
    </source>
</evidence>
<dbReference type="InterPro" id="IPR001128">
    <property type="entry name" value="Cyt_P450"/>
</dbReference>
<dbReference type="GO" id="GO:0005506">
    <property type="term" value="F:iron ion binding"/>
    <property type="evidence" value="ECO:0007669"/>
    <property type="project" value="InterPro"/>
</dbReference>
<evidence type="ECO:0000256" key="1">
    <source>
        <dbReference type="ARBA" id="ARBA00001971"/>
    </source>
</evidence>
<evidence type="ECO:0000256" key="14">
    <source>
        <dbReference type="PIRSR" id="PIRSR602401-1"/>
    </source>
</evidence>
<dbReference type="EMBL" id="KQ976588">
    <property type="protein sequence ID" value="KYM79692.1"/>
    <property type="molecule type" value="Genomic_DNA"/>
</dbReference>
<dbReference type="GO" id="GO:0016705">
    <property type="term" value="F:oxidoreductase activity, acting on paired donors, with incorporation or reduction of molecular oxygen"/>
    <property type="evidence" value="ECO:0007669"/>
    <property type="project" value="InterPro"/>
</dbReference>
<dbReference type="PRINTS" id="PR00385">
    <property type="entry name" value="P450"/>
</dbReference>
<gene>
    <name evidence="17" type="ORF">ALC53_09863</name>
</gene>
<dbReference type="GO" id="GO:0004497">
    <property type="term" value="F:monooxygenase activity"/>
    <property type="evidence" value="ECO:0007669"/>
    <property type="project" value="UniProtKB-KW"/>
</dbReference>
<comment type="function">
    <text evidence="2">May be involved in the metabolism of insect hormones and in the breakdown of synthetic insecticides.</text>
</comment>
<sequence length="502" mass="57763">MAVTLVLSILIVLVILYFFLTKNYKYWQKRGIPCPDGALPGVGHFWEVTTQKITISEWCCRIYNAYRDRSMVGIYNFMTPTLMVREPELVKTVLQTSFTNFHENGLKIDPKLDPLLANNPFFNYGEKWMTGRKRLTYAFSSMRLKILLETVKQVCQTFEGYLDKKIDKAGKVELELKELFSRFTSQVVSGAGFGIDGLSFNEEKEKDSFYAMGKSFLNSTVLNNIIFILVFFIPPLGKIFKARILPKKADQFFRTIIADVMEQRRKEATPRNDFLQLMSDLERIEGDKFNLEILTSHAVSFFVDGYETSSSVLSFIGFHLASNPKVQEKLREEVMSVLNKYDDVITYEALKDMTYMDQVINESMRILPTLGFLSKVCTEETELRGSDGLVCRVERGMYIMISISGLQTDPRYWENPEEFDPDRFGPDRKHNIEKFTFLPFGEGPRMCVGMRMAQLQMKACLATFLRKYSIELSPKTQLPLKMISSTFLANAEGGLWSIIQPI</sequence>
<evidence type="ECO:0000256" key="3">
    <source>
        <dbReference type="ARBA" id="ARBA00004174"/>
    </source>
</evidence>
<comment type="subcellular location">
    <subcellularLocation>
        <location evidence="4">Endoplasmic reticulum membrane</location>
        <topology evidence="4">Peripheral membrane protein</topology>
    </subcellularLocation>
    <subcellularLocation>
        <location evidence="3">Microsome membrane</location>
        <topology evidence="3">Peripheral membrane protein</topology>
    </subcellularLocation>
</comment>
<keyword evidence="12 15" id="KW-0503">Monooxygenase</keyword>
<dbReference type="InterPro" id="IPR050476">
    <property type="entry name" value="Insect_CytP450_Detox"/>
</dbReference>
<evidence type="ECO:0000256" key="12">
    <source>
        <dbReference type="ARBA" id="ARBA00023033"/>
    </source>
</evidence>
<dbReference type="GO" id="GO:0020037">
    <property type="term" value="F:heme binding"/>
    <property type="evidence" value="ECO:0007669"/>
    <property type="project" value="InterPro"/>
</dbReference>
<evidence type="ECO:0000256" key="10">
    <source>
        <dbReference type="ARBA" id="ARBA00023002"/>
    </source>
</evidence>
<keyword evidence="9" id="KW-0492">Microsome</keyword>
<dbReference type="GO" id="GO:0005789">
    <property type="term" value="C:endoplasmic reticulum membrane"/>
    <property type="evidence" value="ECO:0007669"/>
    <property type="project" value="UniProtKB-SubCell"/>
</dbReference>
<dbReference type="PANTHER" id="PTHR24292:SF84">
    <property type="entry name" value="CYTOCHROME P450 28A5-RELATED"/>
    <property type="match status" value="1"/>
</dbReference>
<protein>
    <submittedName>
        <fullName evidence="17">Cytochrome P450 9e2</fullName>
    </submittedName>
</protein>
<evidence type="ECO:0000313" key="17">
    <source>
        <dbReference type="EMBL" id="KYM79692.1"/>
    </source>
</evidence>
<keyword evidence="10 15" id="KW-0560">Oxidoreductase</keyword>